<dbReference type="Pfam" id="PF00595">
    <property type="entry name" value="PDZ"/>
    <property type="match status" value="2"/>
</dbReference>
<feature type="region of interest" description="Disordered" evidence="6">
    <location>
        <begin position="445"/>
        <end position="473"/>
    </location>
</feature>
<protein>
    <recommendedName>
        <fullName evidence="3">Partitioning defective 3 homolog B</fullName>
    </recommendedName>
    <alternativeName>
        <fullName evidence="4">PAR3-beta</fullName>
    </alternativeName>
    <alternativeName>
        <fullName evidence="5">Partitioning defective 3-like protein</fullName>
    </alternativeName>
</protein>
<dbReference type="GO" id="GO:0007155">
    <property type="term" value="P:cell adhesion"/>
    <property type="evidence" value="ECO:0007669"/>
    <property type="project" value="TreeGrafter"/>
</dbReference>
<evidence type="ECO:0000256" key="6">
    <source>
        <dbReference type="SAM" id="MobiDB-lite"/>
    </source>
</evidence>
<gene>
    <name evidence="8" type="primary">Pard3b_0</name>
    <name evidence="8" type="ORF">CALNIC_R09853</name>
</gene>
<dbReference type="FunFam" id="2.30.42.10:FF:000011">
    <property type="entry name" value="partitioning defective 3 homolog isoform X1"/>
    <property type="match status" value="1"/>
</dbReference>
<dbReference type="InterPro" id="IPR052213">
    <property type="entry name" value="PAR3"/>
</dbReference>
<dbReference type="GO" id="GO:0043296">
    <property type="term" value="C:apical junction complex"/>
    <property type="evidence" value="ECO:0007669"/>
    <property type="project" value="TreeGrafter"/>
</dbReference>
<dbReference type="InterPro" id="IPR036034">
    <property type="entry name" value="PDZ_sf"/>
</dbReference>
<proteinExistence type="predicted"/>
<reference evidence="8 9" key="1">
    <citation type="submission" date="2019-09" db="EMBL/GenBank/DDBJ databases">
        <title>Bird 10,000 Genomes (B10K) Project - Family phase.</title>
        <authorList>
            <person name="Zhang G."/>
        </authorList>
    </citation>
    <scope>NUCLEOTIDE SEQUENCE [LARGE SCALE GENOMIC DNA]</scope>
    <source>
        <strain evidence="8">OUT-0007</strain>
        <tissue evidence="8">Blood</tissue>
    </source>
</reference>
<feature type="region of interest" description="Disordered" evidence="6">
    <location>
        <begin position="945"/>
        <end position="1003"/>
    </location>
</feature>
<feature type="non-terminal residue" evidence="8">
    <location>
        <position position="1003"/>
    </location>
</feature>
<dbReference type="GO" id="GO:0000226">
    <property type="term" value="P:microtubule cytoskeleton organization"/>
    <property type="evidence" value="ECO:0007669"/>
    <property type="project" value="TreeGrafter"/>
</dbReference>
<feature type="domain" description="PDZ" evidence="7">
    <location>
        <begin position="301"/>
        <end position="376"/>
    </location>
</feature>
<evidence type="ECO:0000313" key="9">
    <source>
        <dbReference type="Proteomes" id="UP000546235"/>
    </source>
</evidence>
<feature type="compositionally biased region" description="Basic and acidic residues" evidence="6">
    <location>
        <begin position="629"/>
        <end position="667"/>
    </location>
</feature>
<evidence type="ECO:0000313" key="8">
    <source>
        <dbReference type="EMBL" id="NWX08272.1"/>
    </source>
</evidence>
<evidence type="ECO:0000256" key="5">
    <source>
        <dbReference type="ARBA" id="ARBA00080550"/>
    </source>
</evidence>
<comment type="caution">
    <text evidence="8">The sequence shown here is derived from an EMBL/GenBank/DDBJ whole genome shotgun (WGS) entry which is preliminary data.</text>
</comment>
<dbReference type="GO" id="GO:0030010">
    <property type="term" value="P:establishment of cell polarity"/>
    <property type="evidence" value="ECO:0007669"/>
    <property type="project" value="TreeGrafter"/>
</dbReference>
<feature type="domain" description="PDZ" evidence="7">
    <location>
        <begin position="4"/>
        <end position="80"/>
    </location>
</feature>
<keyword evidence="9" id="KW-1185">Reference proteome</keyword>
<evidence type="ECO:0000256" key="3">
    <source>
        <dbReference type="ARBA" id="ARBA00071372"/>
    </source>
</evidence>
<dbReference type="GO" id="GO:0051660">
    <property type="term" value="P:establishment of centrosome localization"/>
    <property type="evidence" value="ECO:0007669"/>
    <property type="project" value="TreeGrafter"/>
</dbReference>
<feature type="compositionally biased region" description="Polar residues" evidence="6">
    <location>
        <begin position="608"/>
        <end position="621"/>
    </location>
</feature>
<feature type="region of interest" description="Disordered" evidence="6">
    <location>
        <begin position="589"/>
        <end position="712"/>
    </location>
</feature>
<feature type="region of interest" description="Disordered" evidence="6">
    <location>
        <begin position="150"/>
        <end position="177"/>
    </location>
</feature>
<comment type="subunit">
    <text evidence="2">Interacts with PARD6B. Interacts with INSC/inscuteable.</text>
</comment>
<evidence type="ECO:0000256" key="4">
    <source>
        <dbReference type="ARBA" id="ARBA00080501"/>
    </source>
</evidence>
<dbReference type="CDD" id="cd23059">
    <property type="entry name" value="PDZ3_Par3-like"/>
    <property type="match status" value="1"/>
</dbReference>
<evidence type="ECO:0000259" key="7">
    <source>
        <dbReference type="PROSITE" id="PS50106"/>
    </source>
</evidence>
<dbReference type="FunFam" id="2.30.42.10:FF:000078">
    <property type="entry name" value="Partitioning defective 3 homolog B"/>
    <property type="match status" value="1"/>
</dbReference>
<feature type="non-terminal residue" evidence="8">
    <location>
        <position position="1"/>
    </location>
</feature>
<name>A0A7K6TC66_CALNI</name>
<dbReference type="GO" id="GO:0005912">
    <property type="term" value="C:adherens junction"/>
    <property type="evidence" value="ECO:0007669"/>
    <property type="project" value="TreeGrafter"/>
</dbReference>
<dbReference type="AlphaFoldDB" id="A0A7K6TC66"/>
<evidence type="ECO:0000256" key="1">
    <source>
        <dbReference type="ARBA" id="ARBA00055389"/>
    </source>
</evidence>
<dbReference type="GO" id="GO:0045197">
    <property type="term" value="P:establishment or maintenance of epithelial cell apical/basal polarity"/>
    <property type="evidence" value="ECO:0007669"/>
    <property type="project" value="TreeGrafter"/>
</dbReference>
<dbReference type="PANTHER" id="PTHR16484">
    <property type="entry name" value="PARTITIONING DEFECTIVE 3 RELATED"/>
    <property type="match status" value="1"/>
</dbReference>
<organism evidence="8 9">
    <name type="scientific">Caloenas nicobarica</name>
    <name type="common">Nicobar pigeon</name>
    <dbReference type="NCBI Taxonomy" id="187106"/>
    <lineage>
        <taxon>Eukaryota</taxon>
        <taxon>Metazoa</taxon>
        <taxon>Chordata</taxon>
        <taxon>Craniata</taxon>
        <taxon>Vertebrata</taxon>
        <taxon>Euteleostomi</taxon>
        <taxon>Archelosauria</taxon>
        <taxon>Archosauria</taxon>
        <taxon>Dinosauria</taxon>
        <taxon>Saurischia</taxon>
        <taxon>Theropoda</taxon>
        <taxon>Coelurosauria</taxon>
        <taxon>Aves</taxon>
        <taxon>Neognathae</taxon>
        <taxon>Neoaves</taxon>
        <taxon>Columbimorphae</taxon>
        <taxon>Columbiformes</taxon>
        <taxon>Columbidae</taxon>
        <taxon>Caloenas</taxon>
    </lineage>
</organism>
<dbReference type="SUPFAM" id="SSF50156">
    <property type="entry name" value="PDZ domain-like"/>
    <property type="match status" value="3"/>
</dbReference>
<sequence length="1003" mass="111505">SEMTKTVEISGEGGPLGIHVVPFFSSLSGRMLGLFIRGIEENSRSRRDGLFHENECIVKINHMDLTDKTFAQAQDIFRQAMKFQSVTLEVLPPYNREQYEKSAIASLCFLDSEEGVPKTKIPPPVHPKPALKTMNLSGASSLETAAQATLQQTKSPNLPRLARKSSSPSLSPLMGFGNKKNAKKIKIDLKKGPEGLGFTVVTRDSSVHGPGPIFVKNILPKGAAVKDGRLQSGDRILEVNGRDITSRTQEELVAMLRSTKQGESVCLVVARQEEAFLPRELKGEPNCSILSPETTEQLTFEIPLNDSGSAGLGVSLKGNKSRETGADLGIFIKSIIHGGAAFKDGRLRVNDQLVAVNGESLLGKSNHEAMETLRRSMSMEGNIRGRIQLVVLRRLEMQPEDRSDQGVFQKSAFDGSHNFAAASRRNDTILPQFITCSTQERIKELPASDGGNGENETPPPLPPHPSEDLLNDDYNNSSIINSAVYLTDQHINFRSLTPAKQSESINLKASKSMDLGKKWGGIKNLTICFPDSSGKDFGPTLGLKKSSSLESLQTAVAEVRKNELPFHRSRPHVVRGRGCNESFRAAIDKSYDGPEDGEEDGFSDKSSHSGQEAQNVESASPGNLEIEDAETKAKKDKKNREKEKKKEKGKSKIKEKKRKEENEDPEKKKKKGFGVMLRFGKRKEDKSGKTDQKGNPKQGILKEEELEKMKDERERIGAKHQELRQKQLRALSDYSTGPGGPDIDDDEVDPNYARVNHFRDGYPVTSIYRPSSPAVAETFVYPRDSPSAAMEREHLEGLYAKINKQHYPQTPGDSGCTGGGNADRIQKLRKEYHQARREGLPFYEDDEGRTQPADYDQRWVPGKVPDGSSYSLQFEGMERQYASLPRRGPAEPLEYLTGPRVIYKERDLPFYPGGQPVVHPSKGNYIRAPDTRVAELRYPQYYPAQPITNQHKGPLRQDVPPSPPLSHRAPPYSEIVRHRGTSPDQYQYRQQDPRQKNPITAAV</sequence>
<dbReference type="PROSITE" id="PS50106">
    <property type="entry name" value="PDZ"/>
    <property type="match status" value="3"/>
</dbReference>
<accession>A0A7K6TC66</accession>
<dbReference type="PANTHER" id="PTHR16484:SF4">
    <property type="entry name" value="PARTITIONING DEFECTIVE 3 HOMOLOG B"/>
    <property type="match status" value="1"/>
</dbReference>
<dbReference type="GO" id="GO:0035091">
    <property type="term" value="F:phosphatidylinositol binding"/>
    <property type="evidence" value="ECO:0007669"/>
    <property type="project" value="TreeGrafter"/>
</dbReference>
<dbReference type="GO" id="GO:0005938">
    <property type="term" value="C:cell cortex"/>
    <property type="evidence" value="ECO:0007669"/>
    <property type="project" value="TreeGrafter"/>
</dbReference>
<evidence type="ECO:0000256" key="2">
    <source>
        <dbReference type="ARBA" id="ARBA00064457"/>
    </source>
</evidence>
<dbReference type="Gene3D" id="2.30.42.10">
    <property type="match status" value="3"/>
</dbReference>
<dbReference type="FunFam" id="2.30.42.10:FF:000117">
    <property type="entry name" value="partitioning defective 3 homolog B isoform X2"/>
    <property type="match status" value="1"/>
</dbReference>
<dbReference type="CDD" id="cd06691">
    <property type="entry name" value="PDZ1_Par3-like"/>
    <property type="match status" value="1"/>
</dbReference>
<feature type="compositionally biased region" description="Basic and acidic residues" evidence="6">
    <location>
        <begin position="682"/>
        <end position="712"/>
    </location>
</feature>
<dbReference type="InterPro" id="IPR001478">
    <property type="entry name" value="PDZ"/>
</dbReference>
<dbReference type="GO" id="GO:0008104">
    <property type="term" value="P:intracellular protein localization"/>
    <property type="evidence" value="ECO:0007669"/>
    <property type="project" value="TreeGrafter"/>
</dbReference>
<dbReference type="SMART" id="SM00228">
    <property type="entry name" value="PDZ"/>
    <property type="match status" value="3"/>
</dbReference>
<dbReference type="CDD" id="cd23058">
    <property type="entry name" value="PDZ2_Par3-like"/>
    <property type="match status" value="1"/>
</dbReference>
<dbReference type="EMBL" id="VZSB01002942">
    <property type="protein sequence ID" value="NWX08272.1"/>
    <property type="molecule type" value="Genomic_DNA"/>
</dbReference>
<dbReference type="Proteomes" id="UP000546235">
    <property type="component" value="Unassembled WGS sequence"/>
</dbReference>
<dbReference type="GO" id="GO:0016324">
    <property type="term" value="C:apical plasma membrane"/>
    <property type="evidence" value="ECO:0007669"/>
    <property type="project" value="TreeGrafter"/>
</dbReference>
<feature type="domain" description="PDZ" evidence="7">
    <location>
        <begin position="186"/>
        <end position="259"/>
    </location>
</feature>
<comment type="function">
    <text evidence="1">Putative adapter protein involved in asymmetrical cell division and cell polarization processes. May play a role in the formation of epithelial tight junctions.</text>
</comment>